<organism evidence="1 2">
    <name type="scientific">Candidatus Scybalomonas excrementavium</name>
    <dbReference type="NCBI Taxonomy" id="2840943"/>
    <lineage>
        <taxon>Bacteria</taxon>
        <taxon>Bacillati</taxon>
        <taxon>Bacillota</taxon>
        <taxon>Clostridia</taxon>
        <taxon>Lachnospirales</taxon>
        <taxon>Lachnospiraceae</taxon>
        <taxon>Lachnospiraceae incertae sedis</taxon>
        <taxon>Candidatus Scybalomonas</taxon>
    </lineage>
</organism>
<name>A0A9D9HZF3_9FIRM</name>
<dbReference type="AlphaFoldDB" id="A0A9D9HZF3"/>
<comment type="caution">
    <text evidence="1">The sequence shown here is derived from an EMBL/GenBank/DDBJ whole genome shotgun (WGS) entry which is preliminary data.</text>
</comment>
<reference evidence="1" key="1">
    <citation type="submission" date="2020-10" db="EMBL/GenBank/DDBJ databases">
        <authorList>
            <person name="Gilroy R."/>
        </authorList>
    </citation>
    <scope>NUCLEOTIDE SEQUENCE</scope>
    <source>
        <strain evidence="1">E3-2379</strain>
    </source>
</reference>
<accession>A0A9D9HZF3</accession>
<gene>
    <name evidence="1" type="ORF">IAC13_02310</name>
</gene>
<evidence type="ECO:0000313" key="2">
    <source>
        <dbReference type="Proteomes" id="UP000823618"/>
    </source>
</evidence>
<protein>
    <recommendedName>
        <fullName evidence="3">Transposase</fullName>
    </recommendedName>
</protein>
<evidence type="ECO:0008006" key="3">
    <source>
        <dbReference type="Google" id="ProtNLM"/>
    </source>
</evidence>
<sequence length="55" mass="6282">MIRSVTIRKVASGKYFASILVDSKETDFCVTSDDMFYGKPKHLRENEKKLVKAIS</sequence>
<dbReference type="Proteomes" id="UP000823618">
    <property type="component" value="Unassembled WGS sequence"/>
</dbReference>
<proteinExistence type="predicted"/>
<evidence type="ECO:0000313" key="1">
    <source>
        <dbReference type="EMBL" id="MBO8462747.1"/>
    </source>
</evidence>
<dbReference type="EMBL" id="JADIML010000071">
    <property type="protein sequence ID" value="MBO8462747.1"/>
    <property type="molecule type" value="Genomic_DNA"/>
</dbReference>
<reference evidence="1" key="2">
    <citation type="journal article" date="2021" name="PeerJ">
        <title>Extensive microbial diversity within the chicken gut microbiome revealed by metagenomics and culture.</title>
        <authorList>
            <person name="Gilroy R."/>
            <person name="Ravi A."/>
            <person name="Getino M."/>
            <person name="Pursley I."/>
            <person name="Horton D.L."/>
            <person name="Alikhan N.F."/>
            <person name="Baker D."/>
            <person name="Gharbi K."/>
            <person name="Hall N."/>
            <person name="Watson M."/>
            <person name="Adriaenssens E.M."/>
            <person name="Foster-Nyarko E."/>
            <person name="Jarju S."/>
            <person name="Secka A."/>
            <person name="Antonio M."/>
            <person name="Oren A."/>
            <person name="Chaudhuri R.R."/>
            <person name="La Ragione R."/>
            <person name="Hildebrand F."/>
            <person name="Pallen M.J."/>
        </authorList>
    </citation>
    <scope>NUCLEOTIDE SEQUENCE</scope>
    <source>
        <strain evidence="1">E3-2379</strain>
    </source>
</reference>